<dbReference type="AlphaFoldDB" id="A0A6C0AH49"/>
<evidence type="ECO:0000313" key="1">
    <source>
        <dbReference type="EMBL" id="QHS79137.1"/>
    </source>
</evidence>
<name>A0A6C0AH49_9ZZZZ</name>
<proteinExistence type="predicted"/>
<reference evidence="1" key="1">
    <citation type="journal article" date="2020" name="Nature">
        <title>Giant virus diversity and host interactions through global metagenomics.</title>
        <authorList>
            <person name="Schulz F."/>
            <person name="Roux S."/>
            <person name="Paez-Espino D."/>
            <person name="Jungbluth S."/>
            <person name="Walsh D.A."/>
            <person name="Denef V.J."/>
            <person name="McMahon K.D."/>
            <person name="Konstantinidis K.T."/>
            <person name="Eloe-Fadrosh E.A."/>
            <person name="Kyrpides N.C."/>
            <person name="Woyke T."/>
        </authorList>
    </citation>
    <scope>NUCLEOTIDE SEQUENCE</scope>
    <source>
        <strain evidence="1">GVMAG-S-1035118-87</strain>
    </source>
</reference>
<organism evidence="1">
    <name type="scientific">viral metagenome</name>
    <dbReference type="NCBI Taxonomy" id="1070528"/>
    <lineage>
        <taxon>unclassified sequences</taxon>
        <taxon>metagenomes</taxon>
        <taxon>organismal metagenomes</taxon>
    </lineage>
</organism>
<protein>
    <submittedName>
        <fullName evidence="1">Uncharacterized protein</fullName>
    </submittedName>
</protein>
<dbReference type="EMBL" id="MN740626">
    <property type="protein sequence ID" value="QHS79137.1"/>
    <property type="molecule type" value="Genomic_DNA"/>
</dbReference>
<accession>A0A6C0AH49</accession>
<sequence>MRGFVIPRATATEATIRSLLNYDGDLEINGQSFFLYIDDTTVLCEPLKSAIERIDQGEEQERIFYNPLNPRGYFIIKPYH</sequence>